<proteinExistence type="predicted"/>
<evidence type="ECO:0000313" key="3">
    <source>
        <dbReference type="Proteomes" id="UP000515292"/>
    </source>
</evidence>
<dbReference type="KEGG" id="sand:H3309_16595"/>
<dbReference type="Proteomes" id="UP000515292">
    <property type="component" value="Chromosome"/>
</dbReference>
<keyword evidence="1" id="KW-0472">Membrane</keyword>
<keyword evidence="1" id="KW-1133">Transmembrane helix</keyword>
<feature type="transmembrane region" description="Helical" evidence="1">
    <location>
        <begin position="73"/>
        <end position="96"/>
    </location>
</feature>
<feature type="transmembrane region" description="Helical" evidence="1">
    <location>
        <begin position="138"/>
        <end position="160"/>
    </location>
</feature>
<reference evidence="2 3" key="1">
    <citation type="submission" date="2020-07" db="EMBL/GenBank/DDBJ databases">
        <title>Complete genome sequence for Sandaracinobacter sp. M6.</title>
        <authorList>
            <person name="Tang Y."/>
            <person name="Liu Q."/>
            <person name="Guo Z."/>
            <person name="Lei P."/>
            <person name="Huang B."/>
        </authorList>
    </citation>
    <scope>NUCLEOTIDE SEQUENCE [LARGE SCALE GENOMIC DNA]</scope>
    <source>
        <strain evidence="2 3">M6</strain>
    </source>
</reference>
<gene>
    <name evidence="2" type="ORF">H3309_16595</name>
</gene>
<organism evidence="2 3">
    <name type="scientific">Sandaracinobacteroides saxicola</name>
    <dbReference type="NCBI Taxonomy" id="2759707"/>
    <lineage>
        <taxon>Bacteria</taxon>
        <taxon>Pseudomonadati</taxon>
        <taxon>Pseudomonadota</taxon>
        <taxon>Alphaproteobacteria</taxon>
        <taxon>Sphingomonadales</taxon>
        <taxon>Sphingosinicellaceae</taxon>
        <taxon>Sandaracinobacteroides</taxon>
    </lineage>
</organism>
<dbReference type="AlphaFoldDB" id="A0A7G5IHP6"/>
<protein>
    <submittedName>
        <fullName evidence="2">Uncharacterized protein</fullName>
    </submittedName>
</protein>
<accession>A0A7G5IHP6</accession>
<evidence type="ECO:0000256" key="1">
    <source>
        <dbReference type="SAM" id="Phobius"/>
    </source>
</evidence>
<evidence type="ECO:0000313" key="2">
    <source>
        <dbReference type="EMBL" id="QMW22888.1"/>
    </source>
</evidence>
<dbReference type="EMBL" id="CP059851">
    <property type="protein sequence ID" value="QMW22888.1"/>
    <property type="molecule type" value="Genomic_DNA"/>
</dbReference>
<sequence>MTIDQPKSYSDAAKYNESVTSLNKLIFDKQLEYASLTDSAAKNYNNIIIVAGYAAFFALWSGVAGHMETQAKLWTVILMCVSLTSFIIWNVVLMIVQIEAVSLIGKAFKSVDNEEVFLKAWQSAQNERYKYSVLSQKWLWAPTFYVSLTTGLLAAVLLGYNALCEIVGVHGWPR</sequence>
<keyword evidence="3" id="KW-1185">Reference proteome</keyword>
<feature type="transmembrane region" description="Helical" evidence="1">
    <location>
        <begin position="47"/>
        <end position="67"/>
    </location>
</feature>
<keyword evidence="1" id="KW-0812">Transmembrane</keyword>
<name>A0A7G5IHP6_9SPHN</name>
<dbReference type="RefSeq" id="WP_182296206.1">
    <property type="nucleotide sequence ID" value="NZ_CP059851.1"/>
</dbReference>